<dbReference type="GO" id="GO:0016746">
    <property type="term" value="F:acyltransferase activity"/>
    <property type="evidence" value="ECO:0007669"/>
    <property type="project" value="InterPro"/>
</dbReference>
<accession>A0A5D4GYL8</accession>
<dbReference type="Gene3D" id="3.40.47.10">
    <property type="match status" value="2"/>
</dbReference>
<dbReference type="InterPro" id="IPR002878">
    <property type="entry name" value="ChsH2_C"/>
</dbReference>
<reference evidence="2 3" key="2">
    <citation type="submission" date="2019-09" db="EMBL/GenBank/DDBJ databases">
        <title>Mesorhizobium sp. MaA-C15 isolated from Microcystis aeruginosa.</title>
        <authorList>
            <person name="Jeong S.E."/>
            <person name="Jin H.M."/>
            <person name="Jeon C.O."/>
        </authorList>
    </citation>
    <scope>NUCLEOTIDE SEQUENCE [LARGE SCALE GENOMIC DNA]</scope>
    <source>
        <strain evidence="2 3">MaA-C15</strain>
    </source>
</reference>
<name>A0A5D4GYL8_9HYPH</name>
<sequence>MPWPPPVTMAVFPFSPRNFSSSHTSRTALLKTIYLRTIHLQAIYRRSGGTTGKMAQRYVRSVGAYLPLLRLDRKAASGAFGWSGLAMPRSGRRSVAAWDEDALTMAVEAGRTALAGHHADSVVFASTSAPFRERLQANLLCEALGLPRDVSVSDVAGSRRCGVSALRQALLNGGGDALVAAGERRATMPGSAFQLTWGDGAAAALIGDDGCARLLGSACINVDFVDVYVSDERPLPYASEERFVREEAIALAFVPAIEAACANAGVSAAEIALAVVHEPVGGVYKGLAAVAGLKAPNLCDDITAAAGDLGAAHALFGLALALERGKPGDRILVAGFGSGCDALVLEMTAPCDGSASAETSLREGAALTNITRFLSLAGSLDLDWGPRSELDQKTAASVLARHGRDMHGFIGGRDARGNVQFPKTLIPVSPLADGPEPLADVRLADLEASIVSVTADRLNFTPDPPFHFGLVQFDNGARVSMEFRDIEGATPQVGDRVRMRFRVKSIDRKRGFRTYFWKAAPLERPKLEEG</sequence>
<comment type="caution">
    <text evidence="2">The sequence shown here is derived from an EMBL/GenBank/DDBJ whole genome shotgun (WGS) entry which is preliminary data.</text>
</comment>
<organism evidence="2 3">
    <name type="scientific">Neoaquamicrobium microcysteis</name>
    <dbReference type="NCBI Taxonomy" id="2682781"/>
    <lineage>
        <taxon>Bacteria</taxon>
        <taxon>Pseudomonadati</taxon>
        <taxon>Pseudomonadota</taxon>
        <taxon>Alphaproteobacteria</taxon>
        <taxon>Hyphomicrobiales</taxon>
        <taxon>Phyllobacteriaceae</taxon>
        <taxon>Neoaquamicrobium</taxon>
    </lineage>
</organism>
<dbReference type="Pfam" id="PF01796">
    <property type="entry name" value="OB_ChsH2_C"/>
    <property type="match status" value="1"/>
</dbReference>
<dbReference type="AlphaFoldDB" id="A0A5D4GYL8"/>
<keyword evidence="3" id="KW-1185">Reference proteome</keyword>
<dbReference type="EMBL" id="VSZS01000059">
    <property type="protein sequence ID" value="TYR33387.1"/>
    <property type="molecule type" value="Genomic_DNA"/>
</dbReference>
<proteinExistence type="predicted"/>
<feature type="domain" description="ChsH2 C-terminal OB-fold" evidence="1">
    <location>
        <begin position="443"/>
        <end position="502"/>
    </location>
</feature>
<gene>
    <name evidence="2" type="ORF">FY036_07280</name>
</gene>
<evidence type="ECO:0000313" key="3">
    <source>
        <dbReference type="Proteomes" id="UP000323258"/>
    </source>
</evidence>
<dbReference type="SUPFAM" id="SSF53901">
    <property type="entry name" value="Thiolase-like"/>
    <property type="match status" value="2"/>
</dbReference>
<evidence type="ECO:0000259" key="1">
    <source>
        <dbReference type="Pfam" id="PF01796"/>
    </source>
</evidence>
<protein>
    <recommendedName>
        <fullName evidence="1">ChsH2 C-terminal OB-fold domain-containing protein</fullName>
    </recommendedName>
</protein>
<reference evidence="2 3" key="1">
    <citation type="submission" date="2019-08" db="EMBL/GenBank/DDBJ databases">
        <authorList>
            <person name="Seo Y.L."/>
        </authorList>
    </citation>
    <scope>NUCLEOTIDE SEQUENCE [LARGE SCALE GENOMIC DNA]</scope>
    <source>
        <strain evidence="2 3">MaA-C15</strain>
    </source>
</reference>
<dbReference type="InterPro" id="IPR016039">
    <property type="entry name" value="Thiolase-like"/>
</dbReference>
<dbReference type="CDD" id="cd00827">
    <property type="entry name" value="init_cond_enzymes"/>
    <property type="match status" value="1"/>
</dbReference>
<dbReference type="Proteomes" id="UP000323258">
    <property type="component" value="Unassembled WGS sequence"/>
</dbReference>
<evidence type="ECO:0000313" key="2">
    <source>
        <dbReference type="EMBL" id="TYR33387.1"/>
    </source>
</evidence>